<comment type="similarity">
    <text evidence="2">Belongs to the glycosyltransferase 8 family.</text>
</comment>
<keyword evidence="9" id="KW-0325">Glycoprotein</keyword>
<sequence>MNETQIAGMAQDFLPPGKGGSQIPYYGARGLNSGVLLMNLTWMRRMDFSNEMRLIYVGYKKRIKLADQDLLNIYFHFHPQWLYFLPCEFNYGTHFCHCYFDKPGTCCCRNGESLGIAVLHGSGKQFHSNKNKSFEQIYDTFAK</sequence>
<reference evidence="10" key="1">
    <citation type="submission" date="2021-06" db="EMBL/GenBank/DDBJ databases">
        <authorList>
            <person name="Hodson N. C."/>
            <person name="Mongue J. A."/>
            <person name="Jaron S. K."/>
        </authorList>
    </citation>
    <scope>NUCLEOTIDE SEQUENCE</scope>
</reference>
<dbReference type="PANTHER" id="PTHR46012">
    <property type="entry name" value="IP22168P"/>
    <property type="match status" value="1"/>
</dbReference>
<dbReference type="InterPro" id="IPR051993">
    <property type="entry name" value="Glycosyltransferase_8"/>
</dbReference>
<organism evidence="10 11">
    <name type="scientific">Allacma fusca</name>
    <dbReference type="NCBI Taxonomy" id="39272"/>
    <lineage>
        <taxon>Eukaryota</taxon>
        <taxon>Metazoa</taxon>
        <taxon>Ecdysozoa</taxon>
        <taxon>Arthropoda</taxon>
        <taxon>Hexapoda</taxon>
        <taxon>Collembola</taxon>
        <taxon>Symphypleona</taxon>
        <taxon>Sminthuridae</taxon>
        <taxon>Allacma</taxon>
    </lineage>
</organism>
<evidence type="ECO:0000256" key="5">
    <source>
        <dbReference type="ARBA" id="ARBA00022692"/>
    </source>
</evidence>
<dbReference type="GO" id="GO:0035252">
    <property type="term" value="F:UDP-xylosyltransferase activity"/>
    <property type="evidence" value="ECO:0007669"/>
    <property type="project" value="TreeGrafter"/>
</dbReference>
<keyword evidence="7" id="KW-1133">Transmembrane helix</keyword>
<evidence type="ECO:0000256" key="8">
    <source>
        <dbReference type="ARBA" id="ARBA00023136"/>
    </source>
</evidence>
<dbReference type="Pfam" id="PF01501">
    <property type="entry name" value="Glyco_transf_8"/>
    <property type="match status" value="1"/>
</dbReference>
<name>A0A8J2K676_9HEXA</name>
<dbReference type="GO" id="GO:0016266">
    <property type="term" value="P:protein O-linked glycosylation via N-acetyl-galactosamine"/>
    <property type="evidence" value="ECO:0007669"/>
    <property type="project" value="TreeGrafter"/>
</dbReference>
<keyword evidence="11" id="KW-1185">Reference proteome</keyword>
<evidence type="ECO:0000256" key="1">
    <source>
        <dbReference type="ARBA" id="ARBA00004606"/>
    </source>
</evidence>
<keyword evidence="3" id="KW-0328">Glycosyltransferase</keyword>
<evidence type="ECO:0000256" key="3">
    <source>
        <dbReference type="ARBA" id="ARBA00022676"/>
    </source>
</evidence>
<accession>A0A8J2K676</accession>
<dbReference type="EMBL" id="CAJVCH010258569">
    <property type="protein sequence ID" value="CAG7733883.1"/>
    <property type="molecule type" value="Genomic_DNA"/>
</dbReference>
<comment type="caution">
    <text evidence="10">The sequence shown here is derived from an EMBL/GenBank/DDBJ whole genome shotgun (WGS) entry which is preliminary data.</text>
</comment>
<evidence type="ECO:0000256" key="6">
    <source>
        <dbReference type="ARBA" id="ARBA00022968"/>
    </source>
</evidence>
<keyword evidence="5" id="KW-0812">Transmembrane</keyword>
<dbReference type="InterPro" id="IPR002495">
    <property type="entry name" value="Glyco_trans_8"/>
</dbReference>
<gene>
    <name evidence="10" type="ORF">AFUS01_LOCUS22303</name>
</gene>
<feature type="non-terminal residue" evidence="10">
    <location>
        <position position="1"/>
    </location>
</feature>
<evidence type="ECO:0000313" key="11">
    <source>
        <dbReference type="Proteomes" id="UP000708208"/>
    </source>
</evidence>
<comment type="subcellular location">
    <subcellularLocation>
        <location evidence="1">Membrane</location>
        <topology evidence="1">Single-pass type II membrane protein</topology>
    </subcellularLocation>
</comment>
<keyword evidence="4" id="KW-0808">Transferase</keyword>
<evidence type="ECO:0000256" key="9">
    <source>
        <dbReference type="ARBA" id="ARBA00023180"/>
    </source>
</evidence>
<protein>
    <submittedName>
        <fullName evidence="10">Uncharacterized protein</fullName>
    </submittedName>
</protein>
<dbReference type="AlphaFoldDB" id="A0A8J2K676"/>
<evidence type="ECO:0000256" key="4">
    <source>
        <dbReference type="ARBA" id="ARBA00022679"/>
    </source>
</evidence>
<evidence type="ECO:0000313" key="10">
    <source>
        <dbReference type="EMBL" id="CAG7733883.1"/>
    </source>
</evidence>
<dbReference type="Proteomes" id="UP000708208">
    <property type="component" value="Unassembled WGS sequence"/>
</dbReference>
<keyword evidence="6" id="KW-0735">Signal-anchor</keyword>
<dbReference type="PANTHER" id="PTHR46012:SF2">
    <property type="entry name" value="IP22168P"/>
    <property type="match status" value="1"/>
</dbReference>
<evidence type="ECO:0000256" key="7">
    <source>
        <dbReference type="ARBA" id="ARBA00022989"/>
    </source>
</evidence>
<evidence type="ECO:0000256" key="2">
    <source>
        <dbReference type="ARBA" id="ARBA00006351"/>
    </source>
</evidence>
<keyword evidence="8" id="KW-0472">Membrane</keyword>
<dbReference type="OrthoDB" id="6238971at2759"/>
<dbReference type="GO" id="GO:0016020">
    <property type="term" value="C:membrane"/>
    <property type="evidence" value="ECO:0007669"/>
    <property type="project" value="UniProtKB-SubCell"/>
</dbReference>
<proteinExistence type="inferred from homology"/>